<dbReference type="InterPro" id="IPR057036">
    <property type="entry name" value="Beta-tre_PLH30"/>
</dbReference>
<dbReference type="Pfam" id="PF17957">
    <property type="entry name" value="Big_7"/>
    <property type="match status" value="1"/>
</dbReference>
<dbReference type="Pfam" id="PF15892">
    <property type="entry name" value="BNR_4"/>
    <property type="match status" value="1"/>
</dbReference>
<evidence type="ECO:0000313" key="5">
    <source>
        <dbReference type="EMBL" id="PQJ76560.1"/>
    </source>
</evidence>
<dbReference type="AlphaFoldDB" id="A0A2S7WG26"/>
<accession>A0A2S7WG26</accession>
<feature type="domain" description="Endo-acting ulvan lyase beta-trefoil" evidence="4">
    <location>
        <begin position="604"/>
        <end position="722"/>
    </location>
</feature>
<proteinExistence type="predicted"/>
<feature type="signal peptide" evidence="2">
    <location>
        <begin position="1"/>
        <end position="33"/>
    </location>
</feature>
<evidence type="ECO:0000256" key="1">
    <source>
        <dbReference type="ARBA" id="ARBA00022729"/>
    </source>
</evidence>
<dbReference type="Pfam" id="PF18962">
    <property type="entry name" value="Por_Secre_tail"/>
    <property type="match status" value="1"/>
</dbReference>
<protein>
    <submittedName>
        <fullName evidence="5">Uncharacterized protein</fullName>
    </submittedName>
</protein>
<reference evidence="5 6" key="1">
    <citation type="submission" date="2016-12" db="EMBL/GenBank/DDBJ databases">
        <title>Trade-off between light-utilization and light-protection in marine flavobacteria.</title>
        <authorList>
            <person name="Kumagai Y."/>
            <person name="Yoshizawa S."/>
            <person name="Kogure K."/>
            <person name="Iwasaki W."/>
        </authorList>
    </citation>
    <scope>NUCLEOTIDE SEQUENCE [LARGE SCALE GENOMIC DNA]</scope>
    <source>
        <strain evidence="5 6">ATCC 43844</strain>
    </source>
</reference>
<feature type="domain" description="Secretion system C-terminal sorting" evidence="3">
    <location>
        <begin position="745"/>
        <end position="816"/>
    </location>
</feature>
<dbReference type="SUPFAM" id="SSF50370">
    <property type="entry name" value="Ricin B-like lectins"/>
    <property type="match status" value="1"/>
</dbReference>
<dbReference type="Gene3D" id="2.60.40.10">
    <property type="entry name" value="Immunoglobulins"/>
    <property type="match status" value="1"/>
</dbReference>
<dbReference type="Gene3D" id="2.80.10.50">
    <property type="match status" value="1"/>
</dbReference>
<evidence type="ECO:0000259" key="4">
    <source>
        <dbReference type="Pfam" id="PF24208"/>
    </source>
</evidence>
<dbReference type="EMBL" id="MSCM01000002">
    <property type="protein sequence ID" value="PQJ76560.1"/>
    <property type="molecule type" value="Genomic_DNA"/>
</dbReference>
<dbReference type="Proteomes" id="UP000239068">
    <property type="component" value="Unassembled WGS sequence"/>
</dbReference>
<dbReference type="InterPro" id="IPR013783">
    <property type="entry name" value="Ig-like_fold"/>
</dbReference>
<keyword evidence="1 2" id="KW-0732">Signal</keyword>
<dbReference type="NCBIfam" id="TIGR04183">
    <property type="entry name" value="Por_Secre_tail"/>
    <property type="match status" value="1"/>
</dbReference>
<dbReference type="InterPro" id="IPR026444">
    <property type="entry name" value="Secre_tail"/>
</dbReference>
<evidence type="ECO:0000256" key="2">
    <source>
        <dbReference type="SAM" id="SignalP"/>
    </source>
</evidence>
<dbReference type="RefSeq" id="WP_105021872.1">
    <property type="nucleotide sequence ID" value="NZ_MSCM01000002.1"/>
</dbReference>
<feature type="chain" id="PRO_5015484819" evidence="2">
    <location>
        <begin position="34"/>
        <end position="818"/>
    </location>
</feature>
<name>A0A2S7WG26_9FLAO</name>
<evidence type="ECO:0000259" key="3">
    <source>
        <dbReference type="Pfam" id="PF18962"/>
    </source>
</evidence>
<gene>
    <name evidence="5" type="ORF">BTO16_11715</name>
</gene>
<dbReference type="InterPro" id="IPR035992">
    <property type="entry name" value="Ricin_B-like_lectins"/>
</dbReference>
<evidence type="ECO:0000313" key="6">
    <source>
        <dbReference type="Proteomes" id="UP000239068"/>
    </source>
</evidence>
<organism evidence="5 6">
    <name type="scientific">Polaribacter glomeratus</name>
    <dbReference type="NCBI Taxonomy" id="102"/>
    <lineage>
        <taxon>Bacteria</taxon>
        <taxon>Pseudomonadati</taxon>
        <taxon>Bacteroidota</taxon>
        <taxon>Flavobacteriia</taxon>
        <taxon>Flavobacteriales</taxon>
        <taxon>Flavobacteriaceae</taxon>
    </lineage>
</organism>
<keyword evidence="6" id="KW-1185">Reference proteome</keyword>
<comment type="caution">
    <text evidence="5">The sequence shown here is derived from an EMBL/GenBank/DDBJ whole genome shotgun (WGS) entry which is preliminary data.</text>
</comment>
<dbReference type="Pfam" id="PF24208">
    <property type="entry name" value="Beta-tre_PLH30"/>
    <property type="match status" value="1"/>
</dbReference>
<sequence length="818" mass="91753">MKKSITIKFLKIKSKKRIALFCFFLSLNAIVSAQVTLEKEVKISDFGLHFNGSKVDNDAANTGVDAPYDYVFGNIITPHGDCIKTYKEFVFMTWYKGGKENRHVMLTRYNTITGTLKTIEFPHQHSGFQNNWWLGESHNTIAVAISPLDGTIHLLYDMHAYGRTKPANGSLSNDYFRYSFSVKNAASASDEDFSLNQFVKNTNDGYKHLSLNRAENYAAFSELTYPQFFLNDSGDLFMYMREGGNNNGAYKFSKYTASTSSWSGFTHFNILNAKNRGEDYNWGLYGNMKYVNGKIRVGFQRRSSNNNDKYEYQNGIYYAYSDNQDGTGSWNNYRGDSFALPLVFADLVKVSEPGDLVATTAANQVYIVGGFDWTVTDNGDVHLISQVKDNENNETKQVHTYKKAGNPDFITTTDFSGAESIYTTGSDIYIIGLTNNGRVFVEKAEGGTNNFTRIYQANSGKYFNHGQVHIADGKLYYYLMEKKTGDAQPIYLQVIDLDIVQQPFNVSLSSPFNNQTFNTGETVALSANASTDTGVISKVDFKIDGSSFEEDTTAPYSVNWIPVTAGLYIIQAVAYNDKNESISSSEITVTIQNKDYTDLTGEIYRIKNLETGRYLDSEETAVIASISGVGADKEWEFVKAGDYFNINSTTNRGILRAAGSPVGAIINTSFAAPREDSDKQWTVIYEGDGIYRFEIRNAVRYLYNQTDNTIIHSENTDNRSKWQVELASTPLSLDDEKLELTSVKVYPNPANNRFTIALNGFNKAIIIVTDTLGKTIYRTATTLGKIKINNDGKFKPGVYFIKVIGDNQNTYVNKLIMR</sequence>